<sequence length="90" mass="10055">MPTLSSLILVYKCTPTGLTSPVPRHILADLFNCVEIGRVEEDVLRGRLPEEVFENLRSSGRSMIFDDEVARESFKVELDGGYLLLIAGEE</sequence>
<name>A0A7J3Y0F3_9CREN</name>
<organism evidence="1">
    <name type="scientific">Thermogladius calderae</name>
    <dbReference type="NCBI Taxonomy" id="1200300"/>
    <lineage>
        <taxon>Archaea</taxon>
        <taxon>Thermoproteota</taxon>
        <taxon>Thermoprotei</taxon>
        <taxon>Desulfurococcales</taxon>
        <taxon>Desulfurococcaceae</taxon>
        <taxon>Thermogladius</taxon>
    </lineage>
</organism>
<proteinExistence type="predicted"/>
<evidence type="ECO:0000313" key="1">
    <source>
        <dbReference type="EMBL" id="HHP68422.1"/>
    </source>
</evidence>
<reference evidence="1" key="1">
    <citation type="journal article" date="2020" name="mSystems">
        <title>Genome- and Community-Level Interaction Insights into Carbon Utilization and Element Cycling Functions of Hydrothermarchaeota in Hydrothermal Sediment.</title>
        <authorList>
            <person name="Zhou Z."/>
            <person name="Liu Y."/>
            <person name="Xu W."/>
            <person name="Pan J."/>
            <person name="Luo Z.H."/>
            <person name="Li M."/>
        </authorList>
    </citation>
    <scope>NUCLEOTIDE SEQUENCE [LARGE SCALE GENOMIC DNA]</scope>
    <source>
        <strain evidence="1">SpSt-110</strain>
    </source>
</reference>
<comment type="caution">
    <text evidence="1">The sequence shown here is derived from an EMBL/GenBank/DDBJ whole genome shotgun (WGS) entry which is preliminary data.</text>
</comment>
<dbReference type="AlphaFoldDB" id="A0A7J3Y0F3"/>
<dbReference type="EMBL" id="DRYK01000085">
    <property type="protein sequence ID" value="HHP68422.1"/>
    <property type="molecule type" value="Genomic_DNA"/>
</dbReference>
<protein>
    <submittedName>
        <fullName evidence="1">Uncharacterized protein</fullName>
    </submittedName>
</protein>
<gene>
    <name evidence="1" type="ORF">ENM60_06565</name>
</gene>
<accession>A0A7J3Y0F3</accession>